<protein>
    <submittedName>
        <fullName evidence="1">Uncharacterized protein</fullName>
    </submittedName>
</protein>
<sequence length="97" mass="10574">MIAGGVKNTPGSSRPTSISHVSATLLGNFYPTPNTKLARETGYRSDEYRAPYPAGFGWTFERSCQDTTQARDILVRSASAYLVIGSNDGFGRDPLQR</sequence>
<dbReference type="AlphaFoldDB" id="B2W4N3"/>
<proteinExistence type="predicted"/>
<dbReference type="HOGENOM" id="CLU_2347759_0_0_1"/>
<dbReference type="Proteomes" id="UP000001471">
    <property type="component" value="Unassembled WGS sequence"/>
</dbReference>
<gene>
    <name evidence="1" type="ORF">PTRG_04583</name>
</gene>
<name>B2W4N3_PYRTR</name>
<dbReference type="InParanoid" id="B2W4N3"/>
<organism evidence="1 2">
    <name type="scientific">Pyrenophora tritici-repentis (strain Pt-1C-BFP)</name>
    <name type="common">Wheat tan spot fungus</name>
    <name type="synonym">Drechslera tritici-repentis</name>
    <dbReference type="NCBI Taxonomy" id="426418"/>
    <lineage>
        <taxon>Eukaryota</taxon>
        <taxon>Fungi</taxon>
        <taxon>Dikarya</taxon>
        <taxon>Ascomycota</taxon>
        <taxon>Pezizomycotina</taxon>
        <taxon>Dothideomycetes</taxon>
        <taxon>Pleosporomycetidae</taxon>
        <taxon>Pleosporales</taxon>
        <taxon>Pleosporineae</taxon>
        <taxon>Pleosporaceae</taxon>
        <taxon>Pyrenophora</taxon>
    </lineage>
</organism>
<dbReference type="EMBL" id="DS231618">
    <property type="protein sequence ID" value="EDU47490.1"/>
    <property type="molecule type" value="Genomic_DNA"/>
</dbReference>
<evidence type="ECO:0000313" key="2">
    <source>
        <dbReference type="Proteomes" id="UP000001471"/>
    </source>
</evidence>
<accession>B2W4N3</accession>
<evidence type="ECO:0000313" key="1">
    <source>
        <dbReference type="EMBL" id="EDU47490.1"/>
    </source>
</evidence>
<reference evidence="2" key="1">
    <citation type="journal article" date="2013" name="G3 (Bethesda)">
        <title>Comparative genomics of a plant-pathogenic fungus, Pyrenophora tritici-repentis, reveals transduplication and the impact of repeat elements on pathogenicity and population divergence.</title>
        <authorList>
            <person name="Manning V.A."/>
            <person name="Pandelova I."/>
            <person name="Dhillon B."/>
            <person name="Wilhelm L.J."/>
            <person name="Goodwin S.B."/>
            <person name="Berlin A.M."/>
            <person name="Figueroa M."/>
            <person name="Freitag M."/>
            <person name="Hane J.K."/>
            <person name="Henrissat B."/>
            <person name="Holman W.H."/>
            <person name="Kodira C.D."/>
            <person name="Martin J."/>
            <person name="Oliver R.P."/>
            <person name="Robbertse B."/>
            <person name="Schackwitz W."/>
            <person name="Schwartz D.C."/>
            <person name="Spatafora J.W."/>
            <person name="Turgeon B.G."/>
            <person name="Yandava C."/>
            <person name="Young S."/>
            <person name="Zhou S."/>
            <person name="Zeng Q."/>
            <person name="Grigoriev I.V."/>
            <person name="Ma L.-J."/>
            <person name="Ciuffetti L.M."/>
        </authorList>
    </citation>
    <scope>NUCLEOTIDE SEQUENCE [LARGE SCALE GENOMIC DNA]</scope>
    <source>
        <strain evidence="2">Pt-1C-BFP</strain>
    </source>
</reference>